<dbReference type="EMBL" id="LUGH01000049">
    <property type="protein sequence ID" value="OBZ90431.1"/>
    <property type="molecule type" value="Genomic_DNA"/>
</dbReference>
<feature type="coiled-coil region" evidence="10">
    <location>
        <begin position="508"/>
        <end position="535"/>
    </location>
</feature>
<evidence type="ECO:0000259" key="11">
    <source>
        <dbReference type="Pfam" id="PF05645"/>
    </source>
</evidence>
<evidence type="ECO:0000256" key="7">
    <source>
        <dbReference type="ARBA" id="ARBA00023242"/>
    </source>
</evidence>
<dbReference type="PANTHER" id="PTHR12949">
    <property type="entry name" value="RNA POLYMERASE III DNA DIRECTED -RELATED"/>
    <property type="match status" value="1"/>
</dbReference>
<protein>
    <recommendedName>
        <fullName evidence="4 9">DNA-directed RNA polymerase III subunit RPC3</fullName>
        <shortName evidence="9">RNA polymerase III subunit C3</shortName>
    </recommendedName>
</protein>
<dbReference type="InterPro" id="IPR036390">
    <property type="entry name" value="WH_DNA-bd_sf"/>
</dbReference>
<feature type="domain" description="DNA-directed RNA polymerase III subunit RPC3 winged-helix" evidence="13">
    <location>
        <begin position="378"/>
        <end position="443"/>
    </location>
</feature>
<dbReference type="InterPro" id="IPR036388">
    <property type="entry name" value="WH-like_DNA-bd_sf"/>
</dbReference>
<gene>
    <name evidence="14" type="primary">polr3c_0</name>
    <name evidence="14" type="ORF">A0J61_01520</name>
</gene>
<keyword evidence="10" id="KW-0175">Coiled coil</keyword>
<dbReference type="Pfam" id="PF08221">
    <property type="entry name" value="HTH_9"/>
    <property type="match status" value="1"/>
</dbReference>
<name>A0A1C7NMR9_9FUNG</name>
<dbReference type="GO" id="GO:0003697">
    <property type="term" value="F:single-stranded DNA binding"/>
    <property type="evidence" value="ECO:0007669"/>
    <property type="project" value="UniProtKB-UniRule"/>
</dbReference>
<evidence type="ECO:0000256" key="4">
    <source>
        <dbReference type="ARBA" id="ARBA00016689"/>
    </source>
</evidence>
<dbReference type="InterPro" id="IPR008806">
    <property type="entry name" value="RNA_pol_III_Rpc82_C"/>
</dbReference>
<evidence type="ECO:0000259" key="13">
    <source>
        <dbReference type="Pfam" id="PF22536"/>
    </source>
</evidence>
<feature type="domain" description="RNA polymerase III Rpc82 C -terminal" evidence="11">
    <location>
        <begin position="144"/>
        <end position="371"/>
    </location>
</feature>
<dbReference type="Pfam" id="PF22536">
    <property type="entry name" value="WHD_POLR3C"/>
    <property type="match status" value="1"/>
</dbReference>
<evidence type="ECO:0000256" key="5">
    <source>
        <dbReference type="ARBA" id="ARBA00022478"/>
    </source>
</evidence>
<dbReference type="Gene3D" id="1.10.10.10">
    <property type="entry name" value="Winged helix-like DNA-binding domain superfamily/Winged helix DNA-binding domain"/>
    <property type="match status" value="4"/>
</dbReference>
<dbReference type="PANTHER" id="PTHR12949:SF0">
    <property type="entry name" value="DNA-DIRECTED RNA POLYMERASE III SUBUNIT RPC3"/>
    <property type="match status" value="1"/>
</dbReference>
<dbReference type="InterPro" id="IPR039748">
    <property type="entry name" value="RPC3"/>
</dbReference>
<accession>A0A1C7NMR9</accession>
<organism evidence="14 15">
    <name type="scientific">Choanephora cucurbitarum</name>
    <dbReference type="NCBI Taxonomy" id="101091"/>
    <lineage>
        <taxon>Eukaryota</taxon>
        <taxon>Fungi</taxon>
        <taxon>Fungi incertae sedis</taxon>
        <taxon>Mucoromycota</taxon>
        <taxon>Mucoromycotina</taxon>
        <taxon>Mucoromycetes</taxon>
        <taxon>Mucorales</taxon>
        <taxon>Mucorineae</taxon>
        <taxon>Choanephoraceae</taxon>
        <taxon>Choanephoroideae</taxon>
        <taxon>Choanephora</taxon>
    </lineage>
</organism>
<evidence type="ECO:0000313" key="15">
    <source>
        <dbReference type="Proteomes" id="UP000093000"/>
    </source>
</evidence>
<evidence type="ECO:0000256" key="9">
    <source>
        <dbReference type="RuleBase" id="RU367076"/>
    </source>
</evidence>
<keyword evidence="15" id="KW-1185">Reference proteome</keyword>
<evidence type="ECO:0000256" key="8">
    <source>
        <dbReference type="ARBA" id="ARBA00025127"/>
    </source>
</evidence>
<evidence type="ECO:0000256" key="1">
    <source>
        <dbReference type="ARBA" id="ARBA00004123"/>
    </source>
</evidence>
<sequence length="535" mass="62748">MSSEAYLCQEILKEEFGDYTAVVATQLLFKGRLTCHDIARHTHYSTKLVRQALFGLIQHNIVRFTEPNNYTSKEPTFYEIDANRILIRLRMSRIMRVTEEHYGKTGSALCQLLLLYGRVKLSQVQSWAKVKGIKDKDESDYVRTFTRMALDQFVIAVLPQHSRSIVDQRLEAEEQETAKYTLITAKDQKKIKQQIQSQMEAITKPVEMIGIKRKAEELWTEPKRLALDSNETDDKRKKEAMYQIDSEVYFMLNYDKYNIYFRNLMMTDMATSRINKTAGIILKAFFRHGKDKMKNIKDDYSPAATVSHIANLLEPEVFRRGDIVIQADRQAPSVLQVVEGYFQLLRADRFLALRDELGANQYAVDFKKLRQMIKQEILEGLITDRFGQASCRLVRILLSKGKLDEHQLQRLSMLPLKDVRQKLNQLILHHIISIQEIPRSADKYFHLVYIDLEKCFNELLVNVYQTITHLQQRKIEELQRRTRLLDKLSRQDVMENMALLNEIDKVELSKMEKVIERLETSKDRLDQMIMILKDV</sequence>
<reference evidence="14 15" key="1">
    <citation type="submission" date="2016-03" db="EMBL/GenBank/DDBJ databases">
        <title>Choanephora cucurbitarum.</title>
        <authorList>
            <person name="Min B."/>
            <person name="Park H."/>
            <person name="Park J.-H."/>
            <person name="Shin H.-D."/>
            <person name="Choi I.-G."/>
        </authorList>
    </citation>
    <scope>NUCLEOTIDE SEQUENCE [LARGE SCALE GENOMIC DNA]</scope>
    <source>
        <strain evidence="14 15">KUS-F28377</strain>
    </source>
</reference>
<dbReference type="FunCoup" id="A0A1C7NMR9">
    <property type="interactions" value="812"/>
</dbReference>
<feature type="domain" description="RNA polymerase III subunit RPC82-related helix-turn-helix" evidence="12">
    <location>
        <begin position="7"/>
        <end position="66"/>
    </location>
</feature>
<dbReference type="OrthoDB" id="272392at2759"/>
<evidence type="ECO:0000313" key="14">
    <source>
        <dbReference type="EMBL" id="OBZ90431.1"/>
    </source>
</evidence>
<keyword evidence="5 9" id="KW-0240">DNA-directed RNA polymerase</keyword>
<comment type="subunit">
    <text evidence="3 9">Component of the RNA polymerase III (Pol III) complex consisting of 17 subunits.</text>
</comment>
<dbReference type="AlphaFoldDB" id="A0A1C7NMR9"/>
<dbReference type="Proteomes" id="UP000093000">
    <property type="component" value="Unassembled WGS sequence"/>
</dbReference>
<dbReference type="InterPro" id="IPR013197">
    <property type="entry name" value="RNA_pol_III_RPC82-rel_HTH"/>
</dbReference>
<evidence type="ECO:0000256" key="6">
    <source>
        <dbReference type="ARBA" id="ARBA00023163"/>
    </source>
</evidence>
<comment type="function">
    <text evidence="8 9">DNA-dependent RNA polymerase catalyzes the transcription of DNA into RNA using the four ribonucleoside triphosphates as substrates. Specific core component of RNA polymerase III which synthesizes small RNAs, such as 5S rRNA and tRNAs.</text>
</comment>
<keyword evidence="6 9" id="KW-0804">Transcription</keyword>
<evidence type="ECO:0000256" key="2">
    <source>
        <dbReference type="ARBA" id="ARBA00006835"/>
    </source>
</evidence>
<evidence type="ECO:0000259" key="12">
    <source>
        <dbReference type="Pfam" id="PF08221"/>
    </source>
</evidence>
<dbReference type="SUPFAM" id="SSF46785">
    <property type="entry name" value="Winged helix' DNA-binding domain"/>
    <property type="match status" value="1"/>
</dbReference>
<proteinExistence type="inferred from homology"/>
<comment type="similarity">
    <text evidence="2 9">Belongs to the RNA polymerase beta chain family.</text>
</comment>
<dbReference type="GO" id="GO:0006351">
    <property type="term" value="P:DNA-templated transcription"/>
    <property type="evidence" value="ECO:0007669"/>
    <property type="project" value="InterPro"/>
</dbReference>
<keyword evidence="7 9" id="KW-0539">Nucleus</keyword>
<comment type="subcellular location">
    <subcellularLocation>
        <location evidence="1 9">Nucleus</location>
    </subcellularLocation>
</comment>
<evidence type="ECO:0000256" key="10">
    <source>
        <dbReference type="SAM" id="Coils"/>
    </source>
</evidence>
<dbReference type="GO" id="GO:0005666">
    <property type="term" value="C:RNA polymerase III complex"/>
    <property type="evidence" value="ECO:0007669"/>
    <property type="project" value="UniProtKB-UniRule"/>
</dbReference>
<comment type="caution">
    <text evidence="14">The sequence shown here is derived from an EMBL/GenBank/DDBJ whole genome shotgun (WGS) entry which is preliminary data.</text>
</comment>
<dbReference type="STRING" id="101091.A0A1C7NMR9"/>
<dbReference type="InterPro" id="IPR055207">
    <property type="entry name" value="POLR3C_WHD"/>
</dbReference>
<dbReference type="InParanoid" id="A0A1C7NMR9"/>
<evidence type="ECO:0000256" key="3">
    <source>
        <dbReference type="ARBA" id="ARBA00011206"/>
    </source>
</evidence>
<dbReference type="Pfam" id="PF05645">
    <property type="entry name" value="RNA_pol_Rpc82"/>
    <property type="match status" value="1"/>
</dbReference>